<keyword evidence="2" id="KW-1185">Reference proteome</keyword>
<dbReference type="Proteomes" id="UP000274661">
    <property type="component" value="Unassembled WGS sequence"/>
</dbReference>
<evidence type="ECO:0000313" key="1">
    <source>
        <dbReference type="EMBL" id="RST30472.1"/>
    </source>
</evidence>
<sequence length="158" mass="16288">MTQTIDTADRIAVGLAAGLVGTALMTLSQKAEMALTGRPESTTPAKAVEQVSGVALKDETAEKRASVPVHWAYGTALGTALAGLEPLPTAARTPAFFGLAWGSGAALLSRLRLAKPPADQDGRELAIDLGHHLVYATGASLAYALGTRWLAQRRAAAA</sequence>
<dbReference type="EMBL" id="RWJF01000001">
    <property type="protein sequence ID" value="RST30472.1"/>
    <property type="molecule type" value="Genomic_DNA"/>
</dbReference>
<dbReference type="OrthoDB" id="669100at2"/>
<evidence type="ECO:0008006" key="3">
    <source>
        <dbReference type="Google" id="ProtNLM"/>
    </source>
</evidence>
<gene>
    <name evidence="1" type="ORF">HMF7854_06230</name>
</gene>
<proteinExistence type="predicted"/>
<protein>
    <recommendedName>
        <fullName evidence="3">DUF1440 domain-containing protein</fullName>
    </recommendedName>
</protein>
<dbReference type="AlphaFoldDB" id="A0A429V9B5"/>
<name>A0A429V9B5_9SPHN</name>
<accession>A0A429V9B5</accession>
<evidence type="ECO:0000313" key="2">
    <source>
        <dbReference type="Proteomes" id="UP000274661"/>
    </source>
</evidence>
<reference evidence="1 2" key="1">
    <citation type="submission" date="2018-12" db="EMBL/GenBank/DDBJ databases">
        <title>Sphingomonas sp. HMF7854 Genome sequencing and assembly.</title>
        <authorList>
            <person name="Cha I."/>
            <person name="Kang H."/>
            <person name="Kim H."/>
            <person name="Kang J."/>
            <person name="Joh K."/>
        </authorList>
    </citation>
    <scope>NUCLEOTIDE SEQUENCE [LARGE SCALE GENOMIC DNA]</scope>
    <source>
        <strain evidence="1 2">HMF7854</strain>
    </source>
</reference>
<organism evidence="1 2">
    <name type="scientific">Sphingomonas ginkgonis</name>
    <dbReference type="NCBI Taxonomy" id="2315330"/>
    <lineage>
        <taxon>Bacteria</taxon>
        <taxon>Pseudomonadati</taxon>
        <taxon>Pseudomonadota</taxon>
        <taxon>Alphaproteobacteria</taxon>
        <taxon>Sphingomonadales</taxon>
        <taxon>Sphingomonadaceae</taxon>
        <taxon>Sphingomonas</taxon>
    </lineage>
</organism>
<dbReference type="RefSeq" id="WP_126718305.1">
    <property type="nucleotide sequence ID" value="NZ_RWJF01000001.1"/>
</dbReference>
<comment type="caution">
    <text evidence="1">The sequence shown here is derived from an EMBL/GenBank/DDBJ whole genome shotgun (WGS) entry which is preliminary data.</text>
</comment>